<evidence type="ECO:0000313" key="2">
    <source>
        <dbReference type="EMBL" id="JAP83745.1"/>
    </source>
</evidence>
<organism evidence="2">
    <name type="scientific">Rhipicephalus appendiculatus</name>
    <name type="common">Brown ear tick</name>
    <dbReference type="NCBI Taxonomy" id="34631"/>
    <lineage>
        <taxon>Eukaryota</taxon>
        <taxon>Metazoa</taxon>
        <taxon>Ecdysozoa</taxon>
        <taxon>Arthropoda</taxon>
        <taxon>Chelicerata</taxon>
        <taxon>Arachnida</taxon>
        <taxon>Acari</taxon>
        <taxon>Parasitiformes</taxon>
        <taxon>Ixodida</taxon>
        <taxon>Ixodoidea</taxon>
        <taxon>Ixodidae</taxon>
        <taxon>Rhipicephalinae</taxon>
        <taxon>Rhipicephalus</taxon>
        <taxon>Rhipicephalus</taxon>
    </lineage>
</organism>
<accession>A0A131YZ39</accession>
<name>A0A131YZ39_RHIAP</name>
<feature type="region of interest" description="Disordered" evidence="1">
    <location>
        <begin position="199"/>
        <end position="240"/>
    </location>
</feature>
<protein>
    <submittedName>
        <fullName evidence="2">THAP domain containing protein</fullName>
    </submittedName>
</protein>
<evidence type="ECO:0000256" key="1">
    <source>
        <dbReference type="SAM" id="MobiDB-lite"/>
    </source>
</evidence>
<dbReference type="EMBL" id="GEDV01004812">
    <property type="protein sequence ID" value="JAP83745.1"/>
    <property type="molecule type" value="Transcribed_RNA"/>
</dbReference>
<feature type="compositionally biased region" description="Basic and acidic residues" evidence="1">
    <location>
        <begin position="199"/>
        <end position="220"/>
    </location>
</feature>
<reference evidence="2" key="1">
    <citation type="journal article" date="2016" name="Ticks Tick Borne Dis.">
        <title>De novo assembly and annotation of the salivary gland transcriptome of Rhipicephalus appendiculatus male and female ticks during blood feeding.</title>
        <authorList>
            <person name="de Castro M.H."/>
            <person name="de Klerk D."/>
            <person name="Pienaar R."/>
            <person name="Latif A.A."/>
            <person name="Rees D.J."/>
            <person name="Mans B.J."/>
        </authorList>
    </citation>
    <scope>NUCLEOTIDE SEQUENCE</scope>
    <source>
        <tissue evidence="2">Salivary glands</tissue>
    </source>
</reference>
<feature type="region of interest" description="Disordered" evidence="1">
    <location>
        <begin position="45"/>
        <end position="65"/>
    </location>
</feature>
<dbReference type="AlphaFoldDB" id="A0A131YZ39"/>
<proteinExistence type="predicted"/>
<feature type="region of interest" description="Disordered" evidence="1">
    <location>
        <begin position="1"/>
        <end position="21"/>
    </location>
</feature>
<sequence>MSTSALEAGVNDAPRSEDVEKKRFTAGKLQGRRGNAIATELNLAATTAQTSASVSSKPRPPGGKRKWDFPTAYLRHSLKTPFTVTLPPTSKLIIVPTKPHHNDAENKNVPNNDDVDTTVVPQDLDAEPSEEQLLLQQRKYELERATTSVSRARRTHKTVKRNLKKLNDFLFTERTYQCNGKRVTEISLSRFALEVLEKRRPGTEHNHADEAAGAPDRDTSNDSEVDQSDRLFMNESQMQC</sequence>
<feature type="compositionally biased region" description="Low complexity" evidence="1">
    <location>
        <begin position="45"/>
        <end position="56"/>
    </location>
</feature>